<feature type="compositionally biased region" description="Basic and acidic residues" evidence="1">
    <location>
        <begin position="146"/>
        <end position="160"/>
    </location>
</feature>
<feature type="region of interest" description="Disordered" evidence="1">
    <location>
        <begin position="140"/>
        <end position="160"/>
    </location>
</feature>
<evidence type="ECO:0000313" key="2">
    <source>
        <dbReference type="EMBL" id="KAF0305773.1"/>
    </source>
</evidence>
<accession>A0A6A4WI80</accession>
<dbReference type="OrthoDB" id="20872at2759"/>
<evidence type="ECO:0000256" key="1">
    <source>
        <dbReference type="SAM" id="MobiDB-lite"/>
    </source>
</evidence>
<reference evidence="2 3" key="1">
    <citation type="submission" date="2019-07" db="EMBL/GenBank/DDBJ databases">
        <title>Draft genome assembly of a fouling barnacle, Amphibalanus amphitrite (Darwin, 1854): The first reference genome for Thecostraca.</title>
        <authorList>
            <person name="Kim W."/>
        </authorList>
    </citation>
    <scope>NUCLEOTIDE SEQUENCE [LARGE SCALE GENOMIC DNA]</scope>
    <source>
        <strain evidence="2">SNU_AA5</strain>
        <tissue evidence="2">Soma without cirri and trophi</tissue>
    </source>
</reference>
<gene>
    <name evidence="2" type="ORF">FJT64_022648</name>
</gene>
<dbReference type="Proteomes" id="UP000440578">
    <property type="component" value="Unassembled WGS sequence"/>
</dbReference>
<dbReference type="EMBL" id="VIIS01000723">
    <property type="protein sequence ID" value="KAF0305773.1"/>
    <property type="molecule type" value="Genomic_DNA"/>
</dbReference>
<feature type="compositionally biased region" description="Basic and acidic residues" evidence="1">
    <location>
        <begin position="248"/>
        <end position="270"/>
    </location>
</feature>
<comment type="caution">
    <text evidence="2">The sequence shown here is derived from an EMBL/GenBank/DDBJ whole genome shotgun (WGS) entry which is preliminary data.</text>
</comment>
<keyword evidence="3" id="KW-1185">Reference proteome</keyword>
<protein>
    <submittedName>
        <fullName evidence="2">Uncharacterized protein</fullName>
    </submittedName>
</protein>
<feature type="region of interest" description="Disordered" evidence="1">
    <location>
        <begin position="83"/>
        <end position="111"/>
    </location>
</feature>
<evidence type="ECO:0000313" key="3">
    <source>
        <dbReference type="Proteomes" id="UP000440578"/>
    </source>
</evidence>
<name>A0A6A4WI80_AMPAM</name>
<dbReference type="AlphaFoldDB" id="A0A6A4WI80"/>
<proteinExistence type="predicted"/>
<sequence>MTPSLDRTRRHLAAMTELTAAAAGDSSTWHFWENRKWTGSTAVCRGRPVRMRCREKMRLKTSLPLMSPLSAICSKQEIQRETQAARRPFIARRSRDDSSQATDDDQQTLSMDEAVPPIAEKYEHEAKAVTTTSDVIESLGTSSKYEAAETEKGSSSEVEEATHAIVEKRMRTDIVMEEMGQSLESQSPERKRLLTPEEELARQQELAASAVVVSESQAADEEDPEAYEAKEFCTEEYSEAECAEEEEAERKMLAEDDEERQKIQEDEVRSETQPNILDEIETKSFVSDTQNDILDVTEEHAPESEVLDYQEPSIREPDVRAGAS</sequence>
<feature type="region of interest" description="Disordered" evidence="1">
    <location>
        <begin position="235"/>
        <end position="324"/>
    </location>
</feature>
<feature type="compositionally biased region" description="Acidic residues" evidence="1">
    <location>
        <begin position="235"/>
        <end position="247"/>
    </location>
</feature>
<organism evidence="2 3">
    <name type="scientific">Amphibalanus amphitrite</name>
    <name type="common">Striped barnacle</name>
    <name type="synonym">Balanus amphitrite</name>
    <dbReference type="NCBI Taxonomy" id="1232801"/>
    <lineage>
        <taxon>Eukaryota</taxon>
        <taxon>Metazoa</taxon>
        <taxon>Ecdysozoa</taxon>
        <taxon>Arthropoda</taxon>
        <taxon>Crustacea</taxon>
        <taxon>Multicrustacea</taxon>
        <taxon>Cirripedia</taxon>
        <taxon>Thoracica</taxon>
        <taxon>Thoracicalcarea</taxon>
        <taxon>Balanomorpha</taxon>
        <taxon>Balanoidea</taxon>
        <taxon>Balanidae</taxon>
        <taxon>Amphibalaninae</taxon>
        <taxon>Amphibalanus</taxon>
    </lineage>
</organism>
<feature type="compositionally biased region" description="Basic and acidic residues" evidence="1">
    <location>
        <begin position="313"/>
        <end position="324"/>
    </location>
</feature>